<dbReference type="AlphaFoldDB" id="T1IMT6"/>
<organism evidence="1 2">
    <name type="scientific">Strigamia maritima</name>
    <name type="common">European centipede</name>
    <name type="synonym">Geophilus maritimus</name>
    <dbReference type="NCBI Taxonomy" id="126957"/>
    <lineage>
        <taxon>Eukaryota</taxon>
        <taxon>Metazoa</taxon>
        <taxon>Ecdysozoa</taxon>
        <taxon>Arthropoda</taxon>
        <taxon>Myriapoda</taxon>
        <taxon>Chilopoda</taxon>
        <taxon>Pleurostigmophora</taxon>
        <taxon>Geophilomorpha</taxon>
        <taxon>Linotaeniidae</taxon>
        <taxon>Strigamia</taxon>
    </lineage>
</organism>
<dbReference type="Proteomes" id="UP000014500">
    <property type="component" value="Unassembled WGS sequence"/>
</dbReference>
<sequence>MAKIHIVDLSKTGPTCNYRHAVNFLTTCSDYIFCDIHKWTRKRTKYTMNYPHIKQEQLSGDSEVLQNSFNGTGLKRRRTDDIQCEDIAMTSPTKIGHLIISSNNNEHNRNVNVVSGTHLRSSGSKTFLHIQHSSFVFQTEDWKPKGCTMYLPLTEDVMVNTRNIEQVSFENDQFFLADEKGNYVGAKPGDKSDQIIPSGLFAIFESHSMTRVGETIKSTVTS</sequence>
<name>T1IMT6_STRMM</name>
<reference evidence="2" key="1">
    <citation type="submission" date="2011-05" db="EMBL/GenBank/DDBJ databases">
        <authorList>
            <person name="Richards S.R."/>
            <person name="Qu J."/>
            <person name="Jiang H."/>
            <person name="Jhangiani S.N."/>
            <person name="Agravi P."/>
            <person name="Goodspeed R."/>
            <person name="Gross S."/>
            <person name="Mandapat C."/>
            <person name="Jackson L."/>
            <person name="Mathew T."/>
            <person name="Pu L."/>
            <person name="Thornton R."/>
            <person name="Saada N."/>
            <person name="Wilczek-Boney K.B."/>
            <person name="Lee S."/>
            <person name="Kovar C."/>
            <person name="Wu Y."/>
            <person name="Scherer S.E."/>
            <person name="Worley K.C."/>
            <person name="Muzny D.M."/>
            <person name="Gibbs R."/>
        </authorList>
    </citation>
    <scope>NUCLEOTIDE SEQUENCE</scope>
    <source>
        <strain evidence="2">Brora</strain>
    </source>
</reference>
<dbReference type="eggNOG" id="ENOG502SAKH">
    <property type="taxonomic scope" value="Eukaryota"/>
</dbReference>
<proteinExistence type="predicted"/>
<keyword evidence="2" id="KW-1185">Reference proteome</keyword>
<dbReference type="EMBL" id="JH431094">
    <property type="status" value="NOT_ANNOTATED_CDS"/>
    <property type="molecule type" value="Genomic_DNA"/>
</dbReference>
<dbReference type="HOGENOM" id="CLU_1246749_0_0_1"/>
<dbReference type="EnsemblMetazoa" id="SMAR002300-RA">
    <property type="protein sequence ID" value="SMAR002300-PA"/>
    <property type="gene ID" value="SMAR002300"/>
</dbReference>
<protein>
    <submittedName>
        <fullName evidence="1">Uncharacterized protein</fullName>
    </submittedName>
</protein>
<accession>T1IMT6</accession>
<evidence type="ECO:0000313" key="1">
    <source>
        <dbReference type="EnsemblMetazoa" id="SMAR002300-PA"/>
    </source>
</evidence>
<reference evidence="1" key="2">
    <citation type="submission" date="2015-02" db="UniProtKB">
        <authorList>
            <consortium name="EnsemblMetazoa"/>
        </authorList>
    </citation>
    <scope>IDENTIFICATION</scope>
</reference>
<evidence type="ECO:0000313" key="2">
    <source>
        <dbReference type="Proteomes" id="UP000014500"/>
    </source>
</evidence>